<proteinExistence type="predicted"/>
<dbReference type="OrthoDB" id="6105938at2759"/>
<dbReference type="STRING" id="139825.A0A401H470"/>
<reference evidence="3 4" key="1">
    <citation type="journal article" date="2018" name="Sci. Rep.">
        <title>Genome sequence of the cauliflower mushroom Sparassis crispa (Hanabiratake) and its association with beneficial usage.</title>
        <authorList>
            <person name="Kiyama R."/>
            <person name="Furutani Y."/>
            <person name="Kawaguchi K."/>
            <person name="Nakanishi T."/>
        </authorList>
    </citation>
    <scope>NUCLEOTIDE SEQUENCE [LARGE SCALE GENOMIC DNA]</scope>
</reference>
<dbReference type="RefSeq" id="XP_027620141.1">
    <property type="nucleotide sequence ID" value="XM_027764340.1"/>
</dbReference>
<evidence type="ECO:0000313" key="4">
    <source>
        <dbReference type="Proteomes" id="UP000287166"/>
    </source>
</evidence>
<dbReference type="Proteomes" id="UP000287166">
    <property type="component" value="Unassembled WGS sequence"/>
</dbReference>
<dbReference type="GeneID" id="38786145"/>
<feature type="compositionally biased region" description="Basic and acidic residues" evidence="2">
    <location>
        <begin position="44"/>
        <end position="63"/>
    </location>
</feature>
<keyword evidence="4" id="KW-1185">Reference proteome</keyword>
<name>A0A401H470_9APHY</name>
<dbReference type="AlphaFoldDB" id="A0A401H470"/>
<dbReference type="InParanoid" id="A0A401H470"/>
<comment type="caution">
    <text evidence="3">The sequence shown here is derived from an EMBL/GenBank/DDBJ whole genome shotgun (WGS) entry which is preliminary data.</text>
</comment>
<accession>A0A401H470</accession>
<feature type="region of interest" description="Disordered" evidence="2">
    <location>
        <begin position="1"/>
        <end position="103"/>
    </location>
</feature>
<gene>
    <name evidence="3" type="ORF">SCP_1502360</name>
</gene>
<evidence type="ECO:0000256" key="1">
    <source>
        <dbReference type="SAM" id="Coils"/>
    </source>
</evidence>
<organism evidence="3 4">
    <name type="scientific">Sparassis crispa</name>
    <dbReference type="NCBI Taxonomy" id="139825"/>
    <lineage>
        <taxon>Eukaryota</taxon>
        <taxon>Fungi</taxon>
        <taxon>Dikarya</taxon>
        <taxon>Basidiomycota</taxon>
        <taxon>Agaricomycotina</taxon>
        <taxon>Agaricomycetes</taxon>
        <taxon>Polyporales</taxon>
        <taxon>Sparassidaceae</taxon>
        <taxon>Sparassis</taxon>
    </lineage>
</organism>
<feature type="coiled-coil region" evidence="1">
    <location>
        <begin position="108"/>
        <end position="159"/>
    </location>
</feature>
<feature type="region of interest" description="Disordered" evidence="2">
    <location>
        <begin position="225"/>
        <end position="264"/>
    </location>
</feature>
<dbReference type="EMBL" id="BFAD01000015">
    <property type="protein sequence ID" value="GBE89228.1"/>
    <property type="molecule type" value="Genomic_DNA"/>
</dbReference>
<evidence type="ECO:0000313" key="3">
    <source>
        <dbReference type="EMBL" id="GBE89228.1"/>
    </source>
</evidence>
<sequence length="293" mass="32642">MLTRSAGRKTRSSTKGVNTGGGDKEVSRSVSSRSKPAGSRKTKKALDDDARPAKKPRILEKTIQEPVAEVANSGRPSGLTESDFRQREVTHPVAGSSRDQDDAIRKKIEEYELRQRSLKCERDEFQAEVAELRKSEDSLNKREEDVTKKEEALARTEAKLNERDAAVVKREQEAEELIGSVIGSPAEQVLAQLEESFTCTLCFDVMLVDKLLTDLIDVLHKSGPAVGTSAHAKRNQKAAEAGDPTAAWREGGSARAEWKERERKGRDEMRLLTANWSKLRPLDFRAIRDRTSS</sequence>
<keyword evidence="1" id="KW-0175">Coiled coil</keyword>
<evidence type="ECO:0000256" key="2">
    <source>
        <dbReference type="SAM" id="MobiDB-lite"/>
    </source>
</evidence>
<protein>
    <submittedName>
        <fullName evidence="3">Uncharacterized protein</fullName>
    </submittedName>
</protein>
<feature type="compositionally biased region" description="Basic residues" evidence="2">
    <location>
        <begin position="1"/>
        <end position="12"/>
    </location>
</feature>